<dbReference type="PROSITE" id="PS51257">
    <property type="entry name" value="PROKAR_LIPOPROTEIN"/>
    <property type="match status" value="1"/>
</dbReference>
<organism evidence="1 2">
    <name type="scientific">Dreissena polymorpha</name>
    <name type="common">Zebra mussel</name>
    <name type="synonym">Mytilus polymorpha</name>
    <dbReference type="NCBI Taxonomy" id="45954"/>
    <lineage>
        <taxon>Eukaryota</taxon>
        <taxon>Metazoa</taxon>
        <taxon>Spiralia</taxon>
        <taxon>Lophotrochozoa</taxon>
        <taxon>Mollusca</taxon>
        <taxon>Bivalvia</taxon>
        <taxon>Autobranchia</taxon>
        <taxon>Heteroconchia</taxon>
        <taxon>Euheterodonta</taxon>
        <taxon>Imparidentia</taxon>
        <taxon>Neoheterodontei</taxon>
        <taxon>Myida</taxon>
        <taxon>Dreissenoidea</taxon>
        <taxon>Dreissenidae</taxon>
        <taxon>Dreissena</taxon>
    </lineage>
</organism>
<reference evidence="1" key="1">
    <citation type="journal article" date="2019" name="bioRxiv">
        <title>The Genome of the Zebra Mussel, Dreissena polymorpha: A Resource for Invasive Species Research.</title>
        <authorList>
            <person name="McCartney M.A."/>
            <person name="Auch B."/>
            <person name="Kono T."/>
            <person name="Mallez S."/>
            <person name="Zhang Y."/>
            <person name="Obille A."/>
            <person name="Becker A."/>
            <person name="Abrahante J.E."/>
            <person name="Garbe J."/>
            <person name="Badalamenti J.P."/>
            <person name="Herman A."/>
            <person name="Mangelson H."/>
            <person name="Liachko I."/>
            <person name="Sullivan S."/>
            <person name="Sone E.D."/>
            <person name="Koren S."/>
            <person name="Silverstein K.A.T."/>
            <person name="Beckman K.B."/>
            <person name="Gohl D.M."/>
        </authorList>
    </citation>
    <scope>NUCLEOTIDE SEQUENCE</scope>
    <source>
        <strain evidence="1">Duluth1</strain>
        <tissue evidence="1">Whole animal</tissue>
    </source>
</reference>
<reference evidence="1" key="2">
    <citation type="submission" date="2020-11" db="EMBL/GenBank/DDBJ databases">
        <authorList>
            <person name="McCartney M.A."/>
            <person name="Auch B."/>
            <person name="Kono T."/>
            <person name="Mallez S."/>
            <person name="Becker A."/>
            <person name="Gohl D.M."/>
            <person name="Silverstein K.A.T."/>
            <person name="Koren S."/>
            <person name="Bechman K.B."/>
            <person name="Herman A."/>
            <person name="Abrahante J.E."/>
            <person name="Garbe J."/>
        </authorList>
    </citation>
    <scope>NUCLEOTIDE SEQUENCE</scope>
    <source>
        <strain evidence="1">Duluth1</strain>
        <tissue evidence="1">Whole animal</tissue>
    </source>
</reference>
<name>A0A9D4CK33_DREPO</name>
<protein>
    <submittedName>
        <fullName evidence="1">Uncharacterized protein</fullName>
    </submittedName>
</protein>
<dbReference type="Proteomes" id="UP000828390">
    <property type="component" value="Unassembled WGS sequence"/>
</dbReference>
<proteinExistence type="predicted"/>
<gene>
    <name evidence="1" type="ORF">DPMN_052653</name>
</gene>
<dbReference type="EMBL" id="JAIWYP010000012">
    <property type="protein sequence ID" value="KAH3726784.1"/>
    <property type="molecule type" value="Genomic_DNA"/>
</dbReference>
<comment type="caution">
    <text evidence="1">The sequence shown here is derived from an EMBL/GenBank/DDBJ whole genome shotgun (WGS) entry which is preliminary data.</text>
</comment>
<dbReference type="AlphaFoldDB" id="A0A9D4CK33"/>
<sequence length="136" mass="15566">MSKPRKKMPPYKDVQLYQLVLQSCTSETHLVKKKNFNTSGECFTLAVCPVYTRELIMAAGIQLGKHPEREDIKYIVQIIRSNGEILQTLDINPLAEPCFTSRFFISATMKFGEIIVSEASNRRVRGIYMKTGKNYI</sequence>
<evidence type="ECO:0000313" key="1">
    <source>
        <dbReference type="EMBL" id="KAH3726784.1"/>
    </source>
</evidence>
<accession>A0A9D4CK33</accession>
<keyword evidence="2" id="KW-1185">Reference proteome</keyword>
<evidence type="ECO:0000313" key="2">
    <source>
        <dbReference type="Proteomes" id="UP000828390"/>
    </source>
</evidence>